<reference evidence="4" key="1">
    <citation type="journal article" date="2011" name="Environ. Microbiol.">
        <title>Time-series analyses of Monterey Bay coastal microbial picoplankton using a 'genome proxy' microarray.</title>
        <authorList>
            <person name="Rich V.I."/>
            <person name="Pham V.D."/>
            <person name="Eppley J."/>
            <person name="Shi Y."/>
            <person name="DeLong E.F."/>
        </authorList>
    </citation>
    <scope>NUCLEOTIDE SEQUENCE</scope>
</reference>
<dbReference type="EMBL" id="GU474892">
    <property type="protein sequence ID" value="ADI18533.1"/>
    <property type="molecule type" value="Genomic_DNA"/>
</dbReference>
<keyword evidence="1" id="KW-0472">Membrane</keyword>
<dbReference type="InterPro" id="IPR024079">
    <property type="entry name" value="MetalloPept_cat_dom_sf"/>
</dbReference>
<dbReference type="NCBIfam" id="TIGR03296">
    <property type="entry name" value="M6dom_TIGR03296"/>
    <property type="match status" value="1"/>
</dbReference>
<dbReference type="GO" id="GO:0008237">
    <property type="term" value="F:metallopeptidase activity"/>
    <property type="evidence" value="ECO:0007669"/>
    <property type="project" value="InterPro"/>
</dbReference>
<feature type="transmembrane region" description="Helical" evidence="1">
    <location>
        <begin position="7"/>
        <end position="27"/>
    </location>
</feature>
<evidence type="ECO:0000256" key="1">
    <source>
        <dbReference type="SAM" id="Phobius"/>
    </source>
</evidence>
<dbReference type="AlphaFoldDB" id="E0XVU2"/>
<evidence type="ECO:0000313" key="4">
    <source>
        <dbReference type="EMBL" id="ADI18533.1"/>
    </source>
</evidence>
<dbReference type="PANTHER" id="PTHR41775:SF1">
    <property type="entry name" value="PEPTIDASE M6-LIKE DOMAIN-CONTAINING PROTEIN"/>
    <property type="match status" value="1"/>
</dbReference>
<name>E0XVU2_9BACT</name>
<dbReference type="Pfam" id="PF05547">
    <property type="entry name" value="Peptidase_M6"/>
    <property type="match status" value="1"/>
</dbReference>
<dbReference type="InterPro" id="IPR008757">
    <property type="entry name" value="Peptidase_M6-like_domain"/>
</dbReference>
<dbReference type="PANTHER" id="PTHR41775">
    <property type="entry name" value="SECRETED PROTEIN-RELATED"/>
    <property type="match status" value="1"/>
</dbReference>
<feature type="domain" description="Peptidase M6-like" evidence="2">
    <location>
        <begin position="141"/>
        <end position="347"/>
    </location>
</feature>
<evidence type="ECO:0000259" key="2">
    <source>
        <dbReference type="Pfam" id="PF05547"/>
    </source>
</evidence>
<dbReference type="NCBIfam" id="TIGR04183">
    <property type="entry name" value="Por_Secre_tail"/>
    <property type="match status" value="1"/>
</dbReference>
<dbReference type="InterPro" id="IPR026444">
    <property type="entry name" value="Secre_tail"/>
</dbReference>
<sequence length="888" mass="97896">MIKRILIILYSINILWAINAFPGLITVHQPDGTPIQCNVKGDEWANWHETPDGWSITKNEEGIWVYAVDIAGRFLVPGSAVVGQQPPPAHIEKHLIPIAEIRYMHTSNIQLHAARTDTFKIPVIYFQFPDEPVTYPLLDIDNIFNQEGYGHPGQPNSGSFREFHEEISYNQFSPIATVVGVFTAPNLHDYYESDGSEYGTRVRQLVRAMVDSAEAAGFDWSQFDNDGDGDVDGVTLVHSGMGAEQGDGSNIWSHRWSMGNNAVTYDGVFINDYNINPEMQGNNITAIGVIAHEFGHVLGLPDLYDTDYTSSGSGKLALMASGSWGTTGNTPWYPSAMTAWSKAEMGWSNVIEINSAQTNVELEQSYTNNTIYRVDNPEDNSEYWLIENRQKRGTDKLMPEPGMLFWHIDTEKTSGWGVNNDEPHYGVGLEQADGLFELENNGSSDGSDPYPGLTDNREFSHCSTPSTVSYYFEASMVAFTNISDTDSIMLFDISFTDVETGTIGGLGFGDAYAVGYLVMSMNNNVQISELSFKLDFSPNILIIQSADVSGRATADSVIVTENFIELVNPVIPSGNGEIMMFTVFSNTGSDGSVNINFDEITANDDSANQVCITVEEGEYIVNTIEQIVMVDSATAEPAGFALVGVNIENNIPLKMFMITINDSPDYLTPIEEFYTDVNQNGQYDEGEMYADFNGDGEWTPFVQTTERTANWDLSYQLSDVGIMVAGLNSIDSIAVGAGPIFKINYLVDGDAPSTNVNMLIASVNLTDIFGNYNLQYVGSNGVFVITALGTKDETIIPETFSMSTNYPNPFNPLTHVDFDVPEQSNVSFSIYSLLGQQVLSISSAYQPGSYKFTWNGRDQMGNALPSGVYILKMESESFLKTRKLVLMK</sequence>
<dbReference type="Pfam" id="PF13860">
    <property type="entry name" value="FlgD_ig"/>
    <property type="match status" value="1"/>
</dbReference>
<dbReference type="GO" id="GO:0006508">
    <property type="term" value="P:proteolysis"/>
    <property type="evidence" value="ECO:0007669"/>
    <property type="project" value="InterPro"/>
</dbReference>
<accession>E0XVU2</accession>
<dbReference type="Gene3D" id="2.60.40.4070">
    <property type="match status" value="1"/>
</dbReference>
<dbReference type="InterPro" id="IPR025965">
    <property type="entry name" value="FlgD/Vpr_Ig-like"/>
</dbReference>
<protein>
    <submittedName>
        <fullName evidence="4">Uncharacterized protein conserved in bacteria</fullName>
    </submittedName>
</protein>
<feature type="domain" description="FlgD/Vpr Ig-like" evidence="3">
    <location>
        <begin position="820"/>
        <end position="876"/>
    </location>
</feature>
<keyword evidence="1" id="KW-1133">Transmembrane helix</keyword>
<proteinExistence type="predicted"/>
<keyword evidence="1" id="KW-0812">Transmembrane</keyword>
<dbReference type="SUPFAM" id="SSF55486">
    <property type="entry name" value="Metalloproteases ('zincins'), catalytic domain"/>
    <property type="match status" value="1"/>
</dbReference>
<organism evidence="4">
    <name type="scientific">uncultured Fidelibacterota bacterium HF4000_22B16</name>
    <dbReference type="NCBI Taxonomy" id="710791"/>
    <lineage>
        <taxon>Bacteria</taxon>
        <taxon>Pseudomonadati</taxon>
        <taxon>Fidelibacterota</taxon>
        <taxon>environmental samples</taxon>
    </lineage>
</organism>
<dbReference type="Gene3D" id="3.40.390.10">
    <property type="entry name" value="Collagenase (Catalytic Domain)"/>
    <property type="match status" value="1"/>
</dbReference>
<evidence type="ECO:0000259" key="3">
    <source>
        <dbReference type="Pfam" id="PF13860"/>
    </source>
</evidence>